<evidence type="ECO:0000313" key="2">
    <source>
        <dbReference type="Proteomes" id="UP000018721"/>
    </source>
</evidence>
<keyword evidence="2" id="KW-1185">Reference proteome</keyword>
<comment type="caution">
    <text evidence="1">The sequence shown here is derived from an EMBL/GenBank/DDBJ whole genome shotgun (WGS) entry which is preliminary data.</text>
</comment>
<dbReference type="EMBL" id="ANIZ01002969">
    <property type="protein sequence ID" value="ETI37075.1"/>
    <property type="molecule type" value="Genomic_DNA"/>
</dbReference>
<gene>
    <name evidence="1" type="ORF">F443_16908</name>
</gene>
<proteinExistence type="predicted"/>
<evidence type="ECO:0000313" key="1">
    <source>
        <dbReference type="EMBL" id="ETI37075.1"/>
    </source>
</evidence>
<sequence>MTKKGADRIATLISFGTSIDVIFHHSGMSSDDRQRPAKKSIMVLPTVY</sequence>
<organism evidence="1 2">
    <name type="scientific">Phytophthora nicotianae P1569</name>
    <dbReference type="NCBI Taxonomy" id="1317065"/>
    <lineage>
        <taxon>Eukaryota</taxon>
        <taxon>Sar</taxon>
        <taxon>Stramenopiles</taxon>
        <taxon>Oomycota</taxon>
        <taxon>Peronosporomycetes</taxon>
        <taxon>Peronosporales</taxon>
        <taxon>Peronosporaceae</taxon>
        <taxon>Phytophthora</taxon>
    </lineage>
</organism>
<dbReference type="AlphaFoldDB" id="V9ED52"/>
<dbReference type="HOGENOM" id="CLU_3161189_0_0_1"/>
<protein>
    <submittedName>
        <fullName evidence="1">Uncharacterized protein</fullName>
    </submittedName>
</protein>
<reference evidence="1 2" key="1">
    <citation type="submission" date="2013-11" db="EMBL/GenBank/DDBJ databases">
        <title>The Genome Sequence of Phytophthora parasitica P1569.</title>
        <authorList>
            <consortium name="The Broad Institute Genomics Platform"/>
            <person name="Russ C."/>
            <person name="Tyler B."/>
            <person name="Panabieres F."/>
            <person name="Shan W."/>
            <person name="Tripathy S."/>
            <person name="Grunwald N."/>
            <person name="Machado M."/>
            <person name="Johnson C.S."/>
            <person name="Arredondo F."/>
            <person name="Hong C."/>
            <person name="Coffey M."/>
            <person name="Young S.K."/>
            <person name="Zeng Q."/>
            <person name="Gargeya S."/>
            <person name="Fitzgerald M."/>
            <person name="Abouelleil A."/>
            <person name="Alvarado L."/>
            <person name="Chapman S.B."/>
            <person name="Gainer-Dewar J."/>
            <person name="Goldberg J."/>
            <person name="Griggs A."/>
            <person name="Gujja S."/>
            <person name="Hansen M."/>
            <person name="Howarth C."/>
            <person name="Imamovic A."/>
            <person name="Ireland A."/>
            <person name="Larimer J."/>
            <person name="McCowan C."/>
            <person name="Murphy C."/>
            <person name="Pearson M."/>
            <person name="Poon T.W."/>
            <person name="Priest M."/>
            <person name="Roberts A."/>
            <person name="Saif S."/>
            <person name="Shea T."/>
            <person name="Sykes S."/>
            <person name="Wortman J."/>
            <person name="Nusbaum C."/>
            <person name="Birren B."/>
        </authorList>
    </citation>
    <scope>NUCLEOTIDE SEQUENCE [LARGE SCALE GENOMIC DNA]</scope>
    <source>
        <strain evidence="1 2">P1569</strain>
    </source>
</reference>
<name>V9ED52_PHYNI</name>
<accession>V9ED52</accession>
<dbReference type="Proteomes" id="UP000018721">
    <property type="component" value="Unassembled WGS sequence"/>
</dbReference>